<proteinExistence type="predicted"/>
<dbReference type="Proteomes" id="UP000700596">
    <property type="component" value="Unassembled WGS sequence"/>
</dbReference>
<keyword evidence="2" id="KW-1185">Reference proteome</keyword>
<gene>
    <name evidence="1" type="ORF">B0J11DRAFT_396378</name>
</gene>
<dbReference type="EMBL" id="JAGMWT010000024">
    <property type="protein sequence ID" value="KAH7111256.1"/>
    <property type="molecule type" value="Genomic_DNA"/>
</dbReference>
<comment type="caution">
    <text evidence="1">The sequence shown here is derived from an EMBL/GenBank/DDBJ whole genome shotgun (WGS) entry which is preliminary data.</text>
</comment>
<organism evidence="1 2">
    <name type="scientific">Dendryphion nanum</name>
    <dbReference type="NCBI Taxonomy" id="256645"/>
    <lineage>
        <taxon>Eukaryota</taxon>
        <taxon>Fungi</taxon>
        <taxon>Dikarya</taxon>
        <taxon>Ascomycota</taxon>
        <taxon>Pezizomycotina</taxon>
        <taxon>Dothideomycetes</taxon>
        <taxon>Pleosporomycetidae</taxon>
        <taxon>Pleosporales</taxon>
        <taxon>Torulaceae</taxon>
        <taxon>Dendryphion</taxon>
    </lineage>
</organism>
<evidence type="ECO:0000313" key="1">
    <source>
        <dbReference type="EMBL" id="KAH7111256.1"/>
    </source>
</evidence>
<dbReference type="AlphaFoldDB" id="A0A9P9I804"/>
<reference evidence="1" key="1">
    <citation type="journal article" date="2021" name="Nat. Commun.">
        <title>Genetic determinants of endophytism in the Arabidopsis root mycobiome.</title>
        <authorList>
            <person name="Mesny F."/>
            <person name="Miyauchi S."/>
            <person name="Thiergart T."/>
            <person name="Pickel B."/>
            <person name="Atanasova L."/>
            <person name="Karlsson M."/>
            <person name="Huettel B."/>
            <person name="Barry K.W."/>
            <person name="Haridas S."/>
            <person name="Chen C."/>
            <person name="Bauer D."/>
            <person name="Andreopoulos W."/>
            <person name="Pangilinan J."/>
            <person name="LaButti K."/>
            <person name="Riley R."/>
            <person name="Lipzen A."/>
            <person name="Clum A."/>
            <person name="Drula E."/>
            <person name="Henrissat B."/>
            <person name="Kohler A."/>
            <person name="Grigoriev I.V."/>
            <person name="Martin F.M."/>
            <person name="Hacquard S."/>
        </authorList>
    </citation>
    <scope>NUCLEOTIDE SEQUENCE</scope>
    <source>
        <strain evidence="1">MPI-CAGE-CH-0243</strain>
    </source>
</reference>
<accession>A0A9P9I804</accession>
<sequence length="56" mass="6735">DFLFWRQVSDITNSRCECGERRQIVAHILLRCRKYRDLRNRASEGLLGRQNLRAIM</sequence>
<feature type="non-terminal residue" evidence="1">
    <location>
        <position position="1"/>
    </location>
</feature>
<protein>
    <submittedName>
        <fullName evidence="1">Uncharacterized protein</fullName>
    </submittedName>
</protein>
<feature type="non-terminal residue" evidence="1">
    <location>
        <position position="56"/>
    </location>
</feature>
<name>A0A9P9I804_9PLEO</name>
<evidence type="ECO:0000313" key="2">
    <source>
        <dbReference type="Proteomes" id="UP000700596"/>
    </source>
</evidence>
<dbReference type="OrthoDB" id="3690391at2759"/>